<dbReference type="CDD" id="cd20557">
    <property type="entry name" value="CYCLIN_ScPCL1-like"/>
    <property type="match status" value="1"/>
</dbReference>
<name>A0AAN6K0X1_9BASI</name>
<dbReference type="InterPro" id="IPR013922">
    <property type="entry name" value="Cyclin_PHO80-like"/>
</dbReference>
<dbReference type="PANTHER" id="PTHR15615">
    <property type="match status" value="1"/>
</dbReference>
<proteinExistence type="predicted"/>
<comment type="caution">
    <text evidence="2">The sequence shown here is derived from an EMBL/GenBank/DDBJ whole genome shotgun (WGS) entry which is preliminary data.</text>
</comment>
<feature type="region of interest" description="Disordered" evidence="1">
    <location>
        <begin position="185"/>
        <end position="217"/>
    </location>
</feature>
<accession>A0AAN6K0X1</accession>
<dbReference type="AlphaFoldDB" id="A0AAN6K0X1"/>
<protein>
    <submittedName>
        <fullName evidence="2">PHO85 cyclin-5</fullName>
    </submittedName>
</protein>
<dbReference type="PANTHER" id="PTHR15615:SF36">
    <property type="entry name" value="PHO85 CYCLIN-5"/>
    <property type="match status" value="1"/>
</dbReference>
<dbReference type="Proteomes" id="UP001176517">
    <property type="component" value="Unassembled WGS sequence"/>
</dbReference>
<feature type="compositionally biased region" description="Low complexity" evidence="1">
    <location>
        <begin position="188"/>
        <end position="204"/>
    </location>
</feature>
<dbReference type="Gene3D" id="1.10.472.10">
    <property type="entry name" value="Cyclin-like"/>
    <property type="match status" value="1"/>
</dbReference>
<dbReference type="GO" id="GO:0005634">
    <property type="term" value="C:nucleus"/>
    <property type="evidence" value="ECO:0007669"/>
    <property type="project" value="TreeGrafter"/>
</dbReference>
<evidence type="ECO:0000256" key="1">
    <source>
        <dbReference type="SAM" id="MobiDB-lite"/>
    </source>
</evidence>
<dbReference type="EMBL" id="JAPDMZ010000005">
    <property type="protein sequence ID" value="KAK0557509.1"/>
    <property type="molecule type" value="Genomic_DNA"/>
</dbReference>
<evidence type="ECO:0000313" key="2">
    <source>
        <dbReference type="EMBL" id="KAK0557509.1"/>
    </source>
</evidence>
<organism evidence="2 3">
    <name type="scientific">Tilletia horrida</name>
    <dbReference type="NCBI Taxonomy" id="155126"/>
    <lineage>
        <taxon>Eukaryota</taxon>
        <taxon>Fungi</taxon>
        <taxon>Dikarya</taxon>
        <taxon>Basidiomycota</taxon>
        <taxon>Ustilaginomycotina</taxon>
        <taxon>Exobasidiomycetes</taxon>
        <taxon>Tilletiales</taxon>
        <taxon>Tilletiaceae</taxon>
        <taxon>Tilletia</taxon>
    </lineage>
</organism>
<reference evidence="2" key="1">
    <citation type="journal article" date="2023" name="PhytoFront">
        <title>Draft Genome Resources of Seven Strains of Tilletia horrida, Causal Agent of Kernel Smut of Rice.</title>
        <authorList>
            <person name="Khanal S."/>
            <person name="Antony Babu S."/>
            <person name="Zhou X.G."/>
        </authorList>
    </citation>
    <scope>NUCLEOTIDE SEQUENCE</scope>
    <source>
        <strain evidence="2">TX6</strain>
    </source>
</reference>
<sequence>MVDASVSIIRSIWYAPLPINGNATPPSSQSNSPSCSSCHQHLSSQSSSSSSRYSHGGSSSSAIDTADEDTITDLEKNCTSCPQLPLDIFVRECLRRTLTSCTTLRVALLYCFRARKAVTKARLEFEEGRYGDAAELSAGLTTRFDLPELQPYLSVADDIPDGSDFDAQKGYFLAGHDTATALNPSLASSSSVSGPSVSSTPTGSPRHEMDLLSPPLSQGSPHYYESKKCDPIGENNSNAAEAADEVAEARHPNSPVRFCLDNFDAAFPRFNFPIILCGRRMFMIAILIATKFTHDRTTSNRAWSGMSGLGDAELSAMERRFLAAIDYNLYVGDEAWWQDWVAELDVRTAPDRARWEAQRAAKAARRVAEAASAVVQRAKEVLDIEMDEEVERNAFLAQEQERKRQRRNAGRTAAEQQIVASGGVLATAQALANALAPSSTPHVLTSALSASGSEALKRNDLHLLGSKRAELNRARKLQKYASTFSSSAVRITLAPTAPVPAFHTTPPSNPASSLDVAPSSSMSSYGYGYGLDALDGMVASAGPSLNLPVSASSF</sequence>
<feature type="region of interest" description="Disordered" evidence="1">
    <location>
        <begin position="24"/>
        <end position="64"/>
    </location>
</feature>
<dbReference type="GO" id="GO:0016538">
    <property type="term" value="F:cyclin-dependent protein serine/threonine kinase regulator activity"/>
    <property type="evidence" value="ECO:0007669"/>
    <property type="project" value="TreeGrafter"/>
</dbReference>
<dbReference type="GO" id="GO:0019901">
    <property type="term" value="F:protein kinase binding"/>
    <property type="evidence" value="ECO:0007669"/>
    <property type="project" value="InterPro"/>
</dbReference>
<evidence type="ECO:0000313" key="3">
    <source>
        <dbReference type="Proteomes" id="UP001176517"/>
    </source>
</evidence>
<dbReference type="GO" id="GO:0000307">
    <property type="term" value="C:cyclin-dependent protein kinase holoenzyme complex"/>
    <property type="evidence" value="ECO:0007669"/>
    <property type="project" value="TreeGrafter"/>
</dbReference>
<dbReference type="Pfam" id="PF08613">
    <property type="entry name" value="Cyclin"/>
    <property type="match status" value="1"/>
</dbReference>
<keyword evidence="3" id="KW-1185">Reference proteome</keyword>
<feature type="compositionally biased region" description="Low complexity" evidence="1">
    <location>
        <begin position="26"/>
        <end position="64"/>
    </location>
</feature>
<gene>
    <name evidence="2" type="primary">PCL5</name>
    <name evidence="2" type="ORF">OC846_000497</name>
</gene>